<dbReference type="PANTHER" id="PTHR31126">
    <property type="entry name" value="TYROSINE-PROTEIN PHOSPHATASE"/>
    <property type="match status" value="1"/>
</dbReference>
<dbReference type="Proteomes" id="UP000596063">
    <property type="component" value="Chromosome"/>
</dbReference>
<organism evidence="2 3">
    <name type="scientific">Spongiibacter nanhainus</name>
    <dbReference type="NCBI Taxonomy" id="2794344"/>
    <lineage>
        <taxon>Bacteria</taxon>
        <taxon>Pseudomonadati</taxon>
        <taxon>Pseudomonadota</taxon>
        <taxon>Gammaproteobacteria</taxon>
        <taxon>Cellvibrionales</taxon>
        <taxon>Spongiibacteraceae</taxon>
        <taxon>Spongiibacter</taxon>
    </lineage>
</organism>
<dbReference type="EMBL" id="CP066167">
    <property type="protein sequence ID" value="QQD19914.1"/>
    <property type="molecule type" value="Genomic_DNA"/>
</dbReference>
<accession>A0A7T4R3N8</accession>
<dbReference type="GO" id="GO:0004721">
    <property type="term" value="F:phosphoprotein phosphatase activity"/>
    <property type="evidence" value="ECO:0007669"/>
    <property type="project" value="InterPro"/>
</dbReference>
<dbReference type="SUPFAM" id="SSF52799">
    <property type="entry name" value="(Phosphotyrosine protein) phosphatases II"/>
    <property type="match status" value="1"/>
</dbReference>
<dbReference type="AlphaFoldDB" id="A0A7T4R3N8"/>
<gene>
    <name evidence="2" type="ORF">I6N98_08805</name>
</gene>
<dbReference type="InterPro" id="IPR016130">
    <property type="entry name" value="Tyr_Pase_AS"/>
</dbReference>
<dbReference type="PANTHER" id="PTHR31126:SF1">
    <property type="entry name" value="TYROSINE SPECIFIC PROTEIN PHOSPHATASES DOMAIN-CONTAINING PROTEIN"/>
    <property type="match status" value="1"/>
</dbReference>
<proteinExistence type="inferred from homology"/>
<dbReference type="KEGG" id="snan:I6N98_08805"/>
<protein>
    <submittedName>
        <fullName evidence="2">Tyrosine-protein phosphatase</fullName>
    </submittedName>
</protein>
<comment type="similarity">
    <text evidence="1">Belongs to the protein-tyrosine phosphatase family.</text>
</comment>
<evidence type="ECO:0000256" key="1">
    <source>
        <dbReference type="ARBA" id="ARBA00009580"/>
    </source>
</evidence>
<dbReference type="InterPro" id="IPR029021">
    <property type="entry name" value="Prot-tyrosine_phosphatase-like"/>
</dbReference>
<keyword evidence="3" id="KW-1185">Reference proteome</keyword>
<name>A0A7T4R3N8_9GAMM</name>
<evidence type="ECO:0000313" key="2">
    <source>
        <dbReference type="EMBL" id="QQD19914.1"/>
    </source>
</evidence>
<reference evidence="2 3" key="1">
    <citation type="submission" date="2020-12" db="EMBL/GenBank/DDBJ databases">
        <authorList>
            <person name="Shan Y."/>
        </authorList>
    </citation>
    <scope>NUCLEOTIDE SEQUENCE [LARGE SCALE GENOMIC DNA]</scope>
    <source>
        <strain evidence="3">csc3.9</strain>
    </source>
</reference>
<dbReference type="PROSITE" id="PS00383">
    <property type="entry name" value="TYR_PHOSPHATASE_1"/>
    <property type="match status" value="1"/>
</dbReference>
<dbReference type="InterPro" id="IPR026893">
    <property type="entry name" value="Tyr/Ser_Pase_IphP-type"/>
</dbReference>
<evidence type="ECO:0000313" key="3">
    <source>
        <dbReference type="Proteomes" id="UP000596063"/>
    </source>
</evidence>
<dbReference type="Pfam" id="PF13350">
    <property type="entry name" value="Y_phosphatase3"/>
    <property type="match status" value="1"/>
</dbReference>
<dbReference type="RefSeq" id="WP_198571398.1">
    <property type="nucleotide sequence ID" value="NZ_CP066167.1"/>
</dbReference>
<dbReference type="Gene3D" id="3.90.190.10">
    <property type="entry name" value="Protein tyrosine phosphatase superfamily"/>
    <property type="match status" value="1"/>
</dbReference>
<sequence>MDAKPFLSLLDARADAELAPANERPLPHLTEHPEREQWRKLPFEKMHNFRDLGGYYTADGRPLRWGRLYRSDKIAGLSDEDIKYLKRLNLRRIVDFRSPEEYQSNPHSLWPDADVAIHLLPVSVEAANFDKLTARLTAASIGAEEMADFLIAANREMIERFTPTFRQWMQLLLEEDFYPQVFHCSAGKDRTGLAAALVLHALGVDDDVIMQDYLATNTYTEARVRRILGLLTEHPEWRHSDAALGSLLRASPEFLNAAYGAIEKDYGDIDRYLQVGLGIGDSERQRLKTLLLDNSEALS</sequence>